<evidence type="ECO:0000313" key="3">
    <source>
        <dbReference type="Proteomes" id="UP001501725"/>
    </source>
</evidence>
<evidence type="ECO:0000313" key="2">
    <source>
        <dbReference type="EMBL" id="GAA4327154.1"/>
    </source>
</evidence>
<protein>
    <submittedName>
        <fullName evidence="2">Uncharacterized protein</fullName>
    </submittedName>
</protein>
<name>A0ABP8GMV8_9BACT</name>
<sequence length="117" mass="13183">MKSILLVLFFTIAYLALGRNAHARATRSADTLLQAAAETGYWVVESNLQRPKEATVYFYNAGHELVYQEALHGVRLNLDRPRTVRRLNNVLRETIDAHSRKRTIAGSGTLLASQFAR</sequence>
<gene>
    <name evidence="2" type="ORF">GCM10023184_16230</name>
</gene>
<comment type="caution">
    <text evidence="2">The sequence shown here is derived from an EMBL/GenBank/DDBJ whole genome shotgun (WGS) entry which is preliminary data.</text>
</comment>
<dbReference type="Proteomes" id="UP001501725">
    <property type="component" value="Unassembled WGS sequence"/>
</dbReference>
<organism evidence="2 3">
    <name type="scientific">Flaviaesturariibacter amylovorans</name>
    <dbReference type="NCBI Taxonomy" id="1084520"/>
    <lineage>
        <taxon>Bacteria</taxon>
        <taxon>Pseudomonadati</taxon>
        <taxon>Bacteroidota</taxon>
        <taxon>Chitinophagia</taxon>
        <taxon>Chitinophagales</taxon>
        <taxon>Chitinophagaceae</taxon>
        <taxon>Flaviaestuariibacter</taxon>
    </lineage>
</organism>
<keyword evidence="3" id="KW-1185">Reference proteome</keyword>
<feature type="chain" id="PRO_5047241609" evidence="1">
    <location>
        <begin position="24"/>
        <end position="117"/>
    </location>
</feature>
<evidence type="ECO:0000256" key="1">
    <source>
        <dbReference type="SAM" id="SignalP"/>
    </source>
</evidence>
<dbReference type="RefSeq" id="WP_345254944.1">
    <property type="nucleotide sequence ID" value="NZ_BAABGY010000006.1"/>
</dbReference>
<accession>A0ABP8GMV8</accession>
<keyword evidence="1" id="KW-0732">Signal</keyword>
<dbReference type="EMBL" id="BAABGY010000006">
    <property type="protein sequence ID" value="GAA4327154.1"/>
    <property type="molecule type" value="Genomic_DNA"/>
</dbReference>
<feature type="signal peptide" evidence="1">
    <location>
        <begin position="1"/>
        <end position="23"/>
    </location>
</feature>
<proteinExistence type="predicted"/>
<reference evidence="3" key="1">
    <citation type="journal article" date="2019" name="Int. J. Syst. Evol. Microbiol.">
        <title>The Global Catalogue of Microorganisms (GCM) 10K type strain sequencing project: providing services to taxonomists for standard genome sequencing and annotation.</title>
        <authorList>
            <consortium name="The Broad Institute Genomics Platform"/>
            <consortium name="The Broad Institute Genome Sequencing Center for Infectious Disease"/>
            <person name="Wu L."/>
            <person name="Ma J."/>
        </authorList>
    </citation>
    <scope>NUCLEOTIDE SEQUENCE [LARGE SCALE GENOMIC DNA]</scope>
    <source>
        <strain evidence="3">JCM 17919</strain>
    </source>
</reference>